<name>A0AB39SG77_9ACTN</name>
<proteinExistence type="predicted"/>
<protein>
    <recommendedName>
        <fullName evidence="2">TIGR03086 family protein</fullName>
    </recommendedName>
</protein>
<dbReference type="AlphaFoldDB" id="A0AB39SG77"/>
<evidence type="ECO:0008006" key="2">
    <source>
        <dbReference type="Google" id="ProtNLM"/>
    </source>
</evidence>
<accession>A0AB39SG77</accession>
<reference evidence="1" key="1">
    <citation type="submission" date="2024-07" db="EMBL/GenBank/DDBJ databases">
        <authorList>
            <person name="Yu S.T."/>
        </authorList>
    </citation>
    <scope>NUCLEOTIDE SEQUENCE</scope>
    <source>
        <strain evidence="1">R35</strain>
    </source>
</reference>
<evidence type="ECO:0000313" key="1">
    <source>
        <dbReference type="EMBL" id="XDQ65613.1"/>
    </source>
</evidence>
<sequence length="78" mass="8471">MMEAVTHTWDLSEALGRPLELDPELAGFALVIAHRVLPEGEREDDPELPFGSVVPTPEGADTYAQLAAYLGRLPLSRA</sequence>
<organism evidence="1">
    <name type="scientific">Streptomyces sp. R35</name>
    <dbReference type="NCBI Taxonomy" id="3238630"/>
    <lineage>
        <taxon>Bacteria</taxon>
        <taxon>Bacillati</taxon>
        <taxon>Actinomycetota</taxon>
        <taxon>Actinomycetes</taxon>
        <taxon>Kitasatosporales</taxon>
        <taxon>Streptomycetaceae</taxon>
        <taxon>Streptomyces</taxon>
    </lineage>
</organism>
<gene>
    <name evidence="1" type="ORF">AB5J50_34865</name>
</gene>
<dbReference type="EMBL" id="CP163440">
    <property type="protein sequence ID" value="XDQ65613.1"/>
    <property type="molecule type" value="Genomic_DNA"/>
</dbReference>
<dbReference type="RefSeq" id="WP_369262409.1">
    <property type="nucleotide sequence ID" value="NZ_CP163440.1"/>
</dbReference>